<gene>
    <name evidence="1" type="ORF">PBLR_14050</name>
</gene>
<protein>
    <submittedName>
        <fullName evidence="1">Peptidase</fullName>
    </submittedName>
</protein>
<organism evidence="1 2">
    <name type="scientific">Paenibacillus alvei</name>
    <name type="common">Bacillus alvei</name>
    <dbReference type="NCBI Taxonomy" id="44250"/>
    <lineage>
        <taxon>Bacteria</taxon>
        <taxon>Bacillati</taxon>
        <taxon>Bacillota</taxon>
        <taxon>Bacilli</taxon>
        <taxon>Bacillales</taxon>
        <taxon>Paenibacillaceae</taxon>
        <taxon>Paenibacillus</taxon>
    </lineage>
</organism>
<dbReference type="Pfam" id="PF08795">
    <property type="entry name" value="DUF1796"/>
    <property type="match status" value="1"/>
</dbReference>
<dbReference type="Proteomes" id="UP000304148">
    <property type="component" value="Chromosome"/>
</dbReference>
<dbReference type="AlphaFoldDB" id="A0A383RF50"/>
<dbReference type="InterPro" id="IPR014903">
    <property type="entry name" value="DUF1796"/>
</dbReference>
<proteinExistence type="predicted"/>
<dbReference type="EMBL" id="LS992241">
    <property type="protein sequence ID" value="SYX85628.1"/>
    <property type="molecule type" value="Genomic_DNA"/>
</dbReference>
<reference evidence="2" key="1">
    <citation type="submission" date="2018-08" db="EMBL/GenBank/DDBJ databases">
        <authorList>
            <person name="Chevrot R."/>
        </authorList>
    </citation>
    <scope>NUCLEOTIDE SEQUENCE [LARGE SCALE GENOMIC DNA]</scope>
</reference>
<accession>A0A383RF50</accession>
<name>A0A383RF50_PAEAL</name>
<sequence>MRLSDVKGAYDAMYSLGSNCYTAQRLERYGLRPYSGVVDWMYSNWTPGVSLLLRNRFAKFMHPDHLVVESIIFKRHNYCILDRVYGVQSVHDFLYAERRRGIALKYPKFIETIQRRIHRFLDKAEHSERIFYFRLNASYDEAAELEAALASLVKHQFSLLVVNPGNEHRIIDKEWPLANTCGLELPIGWDAACDQVWNEVFAGIHYQVGIRN</sequence>
<evidence type="ECO:0000313" key="1">
    <source>
        <dbReference type="EMBL" id="SYX85628.1"/>
    </source>
</evidence>
<evidence type="ECO:0000313" key="2">
    <source>
        <dbReference type="Proteomes" id="UP000304148"/>
    </source>
</evidence>